<gene>
    <name evidence="1" type="ORF">Pyn_15909</name>
</gene>
<dbReference type="AlphaFoldDB" id="A0A314ZP89"/>
<comment type="caution">
    <text evidence="1">The sequence shown here is derived from an EMBL/GenBank/DDBJ whole genome shotgun (WGS) entry which is preliminary data.</text>
</comment>
<name>A0A314ZP89_PRUYE</name>
<organism evidence="1 2">
    <name type="scientific">Prunus yedoensis var. nudiflora</name>
    <dbReference type="NCBI Taxonomy" id="2094558"/>
    <lineage>
        <taxon>Eukaryota</taxon>
        <taxon>Viridiplantae</taxon>
        <taxon>Streptophyta</taxon>
        <taxon>Embryophyta</taxon>
        <taxon>Tracheophyta</taxon>
        <taxon>Spermatophyta</taxon>
        <taxon>Magnoliopsida</taxon>
        <taxon>eudicotyledons</taxon>
        <taxon>Gunneridae</taxon>
        <taxon>Pentapetalae</taxon>
        <taxon>rosids</taxon>
        <taxon>fabids</taxon>
        <taxon>Rosales</taxon>
        <taxon>Rosaceae</taxon>
        <taxon>Amygdaloideae</taxon>
        <taxon>Amygdaleae</taxon>
        <taxon>Prunus</taxon>
    </lineage>
</organism>
<protein>
    <submittedName>
        <fullName evidence="1">Uncharacterized protein</fullName>
    </submittedName>
</protein>
<accession>A0A314ZP89</accession>
<reference evidence="1 2" key="1">
    <citation type="submission" date="2018-02" db="EMBL/GenBank/DDBJ databases">
        <title>Draft genome of wild Prunus yedoensis var. nudiflora.</title>
        <authorList>
            <person name="Baek S."/>
            <person name="Kim J.-H."/>
            <person name="Choi K."/>
            <person name="Kim G.-B."/>
            <person name="Cho A."/>
            <person name="Jang H."/>
            <person name="Shin C.-H."/>
            <person name="Yu H.-J."/>
            <person name="Mun J.-H."/>
        </authorList>
    </citation>
    <scope>NUCLEOTIDE SEQUENCE [LARGE SCALE GENOMIC DNA]</scope>
    <source>
        <strain evidence="2">cv. Jeju island</strain>
        <tissue evidence="1">Leaf</tissue>
    </source>
</reference>
<keyword evidence="2" id="KW-1185">Reference proteome</keyword>
<evidence type="ECO:0000313" key="2">
    <source>
        <dbReference type="Proteomes" id="UP000250321"/>
    </source>
</evidence>
<evidence type="ECO:0000313" key="1">
    <source>
        <dbReference type="EMBL" id="PQQ20263.1"/>
    </source>
</evidence>
<dbReference type="EMBL" id="PJQY01000039">
    <property type="protein sequence ID" value="PQQ20263.1"/>
    <property type="molecule type" value="Genomic_DNA"/>
</dbReference>
<proteinExistence type="predicted"/>
<sequence length="80" mass="9066">MEAYFLLVGITLESADGLELSAEESSSDEKSLNFEFNWLSEHGIQSLQWEWARKHCIAKASRGAISTMEKLLLVQDAKYN</sequence>
<dbReference type="Proteomes" id="UP000250321">
    <property type="component" value="Unassembled WGS sequence"/>
</dbReference>